<accession>A0ABU3SSV2</accession>
<organism evidence="4 5">
    <name type="scientific">Paraglaciecola aquimarina</name>
    <dbReference type="NCBI Taxonomy" id="1235557"/>
    <lineage>
        <taxon>Bacteria</taxon>
        <taxon>Pseudomonadati</taxon>
        <taxon>Pseudomonadota</taxon>
        <taxon>Gammaproteobacteria</taxon>
        <taxon>Alteromonadales</taxon>
        <taxon>Alteromonadaceae</taxon>
        <taxon>Paraglaciecola</taxon>
    </lineage>
</organism>
<dbReference type="CDD" id="cd09618">
    <property type="entry name" value="CBM9_like_2"/>
    <property type="match status" value="1"/>
</dbReference>
<reference evidence="4 5" key="1">
    <citation type="submission" date="2023-10" db="EMBL/GenBank/DDBJ databases">
        <title>Glaciecola aquimarina strain GGW-M5 nov., isolated from a coastal seawater.</title>
        <authorList>
            <person name="Bayburt H."/>
            <person name="Kim J.M."/>
            <person name="Choi B.J."/>
            <person name="Jeon C.O."/>
        </authorList>
    </citation>
    <scope>NUCLEOTIDE SEQUENCE [LARGE SCALE GENOMIC DNA]</scope>
    <source>
        <strain evidence="4 5">KCTC 32108</strain>
    </source>
</reference>
<dbReference type="InterPro" id="IPR045670">
    <property type="entry name" value="DUF5916"/>
</dbReference>
<keyword evidence="1" id="KW-0732">Signal</keyword>
<dbReference type="SUPFAM" id="SSF49344">
    <property type="entry name" value="CBD9-like"/>
    <property type="match status" value="1"/>
</dbReference>
<evidence type="ECO:0000259" key="2">
    <source>
        <dbReference type="Pfam" id="PF06452"/>
    </source>
</evidence>
<feature type="chain" id="PRO_5045764368" evidence="1">
    <location>
        <begin position="23"/>
        <end position="328"/>
    </location>
</feature>
<protein>
    <submittedName>
        <fullName evidence="4">Sugar-binding protein</fullName>
    </submittedName>
</protein>
<keyword evidence="5" id="KW-1185">Reference proteome</keyword>
<proteinExistence type="predicted"/>
<comment type="caution">
    <text evidence="4">The sequence shown here is derived from an EMBL/GenBank/DDBJ whole genome shotgun (WGS) entry which is preliminary data.</text>
</comment>
<dbReference type="RefSeq" id="WP_316024791.1">
    <property type="nucleotide sequence ID" value="NZ_JAWDIO010000002.1"/>
</dbReference>
<feature type="signal peptide" evidence="1">
    <location>
        <begin position="1"/>
        <end position="22"/>
    </location>
</feature>
<dbReference type="Pfam" id="PF06452">
    <property type="entry name" value="CBM9_1"/>
    <property type="match status" value="1"/>
</dbReference>
<dbReference type="EMBL" id="JAWDIO010000002">
    <property type="protein sequence ID" value="MDU0353096.1"/>
    <property type="molecule type" value="Genomic_DNA"/>
</dbReference>
<sequence>MRPIVLAVLVLFGLFSNSNASAQLDHAISVPNLISGISIDGNLDEPQWQQAHTFELAYVTSPFENTRPPVKTQVKIFEDNDTLYVAFSAEDTDISKLIALYVDRDQTWDHDLVGIKLDPFNDNRIAYQFFVNPFGIQADAIENEMTGDESDNWDAIWQSAGKVRKDGYHVEMAIPLRIMNFAENSELKTWGAEFVRFYPRKDRLRISNRTIDRNNACALCQMGDISGFKRAKQGKNLAIVPTLVLGNGRSRSVTESLDWENADNQEVGLDIKWGISPEVSFQATVNPDFSQVESDVAQLSINNTFALFLMKSAPSFWRIRTIFLVTKI</sequence>
<gene>
    <name evidence="4" type="ORF">RS130_03370</name>
</gene>
<dbReference type="Proteomes" id="UP001247805">
    <property type="component" value="Unassembled WGS sequence"/>
</dbReference>
<name>A0ABU3SSV2_9ALTE</name>
<evidence type="ECO:0000313" key="4">
    <source>
        <dbReference type="EMBL" id="MDU0353096.1"/>
    </source>
</evidence>
<dbReference type="InterPro" id="IPR010502">
    <property type="entry name" value="Carb-bd_dom_fam9"/>
</dbReference>
<evidence type="ECO:0000313" key="5">
    <source>
        <dbReference type="Proteomes" id="UP001247805"/>
    </source>
</evidence>
<dbReference type="Gene3D" id="2.60.40.1190">
    <property type="match status" value="1"/>
</dbReference>
<dbReference type="Pfam" id="PF19313">
    <property type="entry name" value="DUF5916"/>
    <property type="match status" value="1"/>
</dbReference>
<feature type="domain" description="Carbohydrate-binding" evidence="2">
    <location>
        <begin position="39"/>
        <end position="184"/>
    </location>
</feature>
<feature type="domain" description="DUF5916" evidence="3">
    <location>
        <begin position="258"/>
        <end position="299"/>
    </location>
</feature>
<evidence type="ECO:0000256" key="1">
    <source>
        <dbReference type="SAM" id="SignalP"/>
    </source>
</evidence>
<evidence type="ECO:0000259" key="3">
    <source>
        <dbReference type="Pfam" id="PF19313"/>
    </source>
</evidence>